<keyword evidence="1" id="KW-1133">Transmembrane helix</keyword>
<feature type="transmembrane region" description="Helical" evidence="1">
    <location>
        <begin position="6"/>
        <end position="24"/>
    </location>
</feature>
<evidence type="ECO:0000313" key="3">
    <source>
        <dbReference type="Proteomes" id="UP001597440"/>
    </source>
</evidence>
<organism evidence="2 3">
    <name type="scientific">Sphingobacterium tabacisoli</name>
    <dbReference type="NCBI Taxonomy" id="2044855"/>
    <lineage>
        <taxon>Bacteria</taxon>
        <taxon>Pseudomonadati</taxon>
        <taxon>Bacteroidota</taxon>
        <taxon>Sphingobacteriia</taxon>
        <taxon>Sphingobacteriales</taxon>
        <taxon>Sphingobacteriaceae</taxon>
        <taxon>Sphingobacterium</taxon>
    </lineage>
</organism>
<dbReference type="EMBL" id="JBHULD010000003">
    <property type="protein sequence ID" value="MFD2553049.1"/>
    <property type="molecule type" value="Genomic_DNA"/>
</dbReference>
<reference evidence="3" key="1">
    <citation type="journal article" date="2019" name="Int. J. Syst. Evol. Microbiol.">
        <title>The Global Catalogue of Microorganisms (GCM) 10K type strain sequencing project: providing services to taxonomists for standard genome sequencing and annotation.</title>
        <authorList>
            <consortium name="The Broad Institute Genomics Platform"/>
            <consortium name="The Broad Institute Genome Sequencing Center for Infectious Disease"/>
            <person name="Wu L."/>
            <person name="Ma J."/>
        </authorList>
    </citation>
    <scope>NUCLEOTIDE SEQUENCE [LARGE SCALE GENOMIC DNA]</scope>
    <source>
        <strain evidence="3">KCTC 52298</strain>
    </source>
</reference>
<name>A0ABW5KVZ6_9SPHI</name>
<accession>A0ABW5KVZ6</accession>
<evidence type="ECO:0000313" key="2">
    <source>
        <dbReference type="EMBL" id="MFD2553049.1"/>
    </source>
</evidence>
<dbReference type="Proteomes" id="UP001597440">
    <property type="component" value="Unassembled WGS sequence"/>
</dbReference>
<keyword evidence="3" id="KW-1185">Reference proteome</keyword>
<comment type="caution">
    <text evidence="2">The sequence shown here is derived from an EMBL/GenBank/DDBJ whole genome shotgun (WGS) entry which is preliminary data.</text>
</comment>
<keyword evidence="1" id="KW-0472">Membrane</keyword>
<sequence length="238" mass="26749">MSIQVILIIAFTILVYGGIMYFTYAKKRKLKEAMQNTDFKAELQKATTYRDNFLGGEYSYLQKQMGNLPIDAFNFANLDYSNKSAIKDGLKDSLRSAATLGTVRYQTVQTPKYLILSGDDLHLLDTDTEGDISNHFVFDKDRLAQATLIEIPQKGTMQAFAKQKGDNVKAYRISLPTDGQPIELVLFSALVFTYATTSTAMLSMNTQKLIQENVIANDFLQQIGQKYPNLRVAIPLLD</sequence>
<proteinExistence type="predicted"/>
<protein>
    <submittedName>
        <fullName evidence="2">Uncharacterized protein</fullName>
    </submittedName>
</protein>
<evidence type="ECO:0000256" key="1">
    <source>
        <dbReference type="SAM" id="Phobius"/>
    </source>
</evidence>
<gene>
    <name evidence="2" type="ORF">ACFSQW_01510</name>
</gene>
<dbReference type="RefSeq" id="WP_210356348.1">
    <property type="nucleotide sequence ID" value="NZ_JAEQMU010000009.1"/>
</dbReference>
<keyword evidence="1" id="KW-0812">Transmembrane</keyword>